<sequence length="507" mass="54797">MDTSIPRMFSPSRPRPRRRSSTGRERGALLASALLLAACSRSSEEAKPPAETPPVADQDQTQTGAAAAGDAAACAKAKREGPLRWFRDDYAAALACARAQGKPLFIDDWAPWCHTCLSMKHTVFIDPALAPYAERFVWLAVDTDKPDNAEVVGKFPPQVWPTFFVIAPADESIQARYLGAASLAQFREFLDEGERAYRESQGDALPADSPLGKLRDGDRAVVAGDWSAAATAYADAVASARADWPRRPAALVSLISAYYKAGDSERCAALAEVEHAATGNSVSAADFAYYAARCAERLAEQGADAARVRALREQLLAHLGQVADDAGAPLATDDRSEALRVMRELALALGDKTRADALAERQRALLDQAWQSAETPLEAMTFAWPAAEVYDYLGAGAELVPKLEKLEAELPSQYDPPYRLAWVQHRLGQHEQALAAAERARDKLYGPRKANALRLIADIHAARGEREAVVAARQAVVELYESLPEGQARPSALEDARAALEQAQAAE</sequence>
<feature type="region of interest" description="Disordered" evidence="1">
    <location>
        <begin position="1"/>
        <end position="25"/>
    </location>
</feature>
<dbReference type="Pfam" id="PF13899">
    <property type="entry name" value="Thioredoxin_7"/>
    <property type="match status" value="1"/>
</dbReference>
<dbReference type="GO" id="GO:0006950">
    <property type="term" value="P:response to stress"/>
    <property type="evidence" value="ECO:0007669"/>
    <property type="project" value="UniProtKB-ARBA"/>
</dbReference>
<keyword evidence="4" id="KW-1185">Reference proteome</keyword>
<dbReference type="CDD" id="cd02947">
    <property type="entry name" value="TRX_family"/>
    <property type="match status" value="1"/>
</dbReference>
<feature type="compositionally biased region" description="Low complexity" evidence="1">
    <location>
        <begin position="56"/>
        <end position="67"/>
    </location>
</feature>
<evidence type="ECO:0000313" key="3">
    <source>
        <dbReference type="EMBL" id="ACY16475.1"/>
    </source>
</evidence>
<dbReference type="InterPro" id="IPR011990">
    <property type="entry name" value="TPR-like_helical_dom_sf"/>
</dbReference>
<dbReference type="InterPro" id="IPR036249">
    <property type="entry name" value="Thioredoxin-like_sf"/>
</dbReference>
<dbReference type="Proteomes" id="UP000001880">
    <property type="component" value="Chromosome"/>
</dbReference>
<dbReference type="EMBL" id="CP001804">
    <property type="protein sequence ID" value="ACY16475.1"/>
    <property type="molecule type" value="Genomic_DNA"/>
</dbReference>
<gene>
    <name evidence="3" type="ordered locus">Hoch_3976</name>
</gene>
<dbReference type="Gene3D" id="3.40.30.10">
    <property type="entry name" value="Glutaredoxin"/>
    <property type="match status" value="1"/>
</dbReference>
<protein>
    <recommendedName>
        <fullName evidence="2">Thioredoxin domain-containing protein</fullName>
    </recommendedName>
</protein>
<dbReference type="HOGENOM" id="CLU_036077_0_0_7"/>
<dbReference type="RefSeq" id="WP_012829074.1">
    <property type="nucleotide sequence ID" value="NC_013440.1"/>
</dbReference>
<feature type="region of interest" description="Disordered" evidence="1">
    <location>
        <begin position="40"/>
        <end position="67"/>
    </location>
</feature>
<feature type="compositionally biased region" description="Low complexity" evidence="1">
    <location>
        <begin position="1"/>
        <end position="12"/>
    </location>
</feature>
<name>D0LI96_HALO1</name>
<dbReference type="Gene3D" id="1.25.40.10">
    <property type="entry name" value="Tetratricopeptide repeat domain"/>
    <property type="match status" value="1"/>
</dbReference>
<dbReference type="OrthoDB" id="5378915at2"/>
<reference evidence="3 4" key="1">
    <citation type="journal article" date="2010" name="Stand. Genomic Sci.">
        <title>Complete genome sequence of Haliangium ochraceum type strain (SMP-2).</title>
        <authorList>
            <consortium name="US DOE Joint Genome Institute (JGI-PGF)"/>
            <person name="Ivanova N."/>
            <person name="Daum C."/>
            <person name="Lang E."/>
            <person name="Abt B."/>
            <person name="Kopitz M."/>
            <person name="Saunders E."/>
            <person name="Lapidus A."/>
            <person name="Lucas S."/>
            <person name="Glavina Del Rio T."/>
            <person name="Nolan M."/>
            <person name="Tice H."/>
            <person name="Copeland A."/>
            <person name="Cheng J.F."/>
            <person name="Chen F."/>
            <person name="Bruce D."/>
            <person name="Goodwin L."/>
            <person name="Pitluck S."/>
            <person name="Mavromatis K."/>
            <person name="Pati A."/>
            <person name="Mikhailova N."/>
            <person name="Chen A."/>
            <person name="Palaniappan K."/>
            <person name="Land M."/>
            <person name="Hauser L."/>
            <person name="Chang Y.J."/>
            <person name="Jeffries C.D."/>
            <person name="Detter J.C."/>
            <person name="Brettin T."/>
            <person name="Rohde M."/>
            <person name="Goker M."/>
            <person name="Bristow J."/>
            <person name="Markowitz V."/>
            <person name="Eisen J.A."/>
            <person name="Hugenholtz P."/>
            <person name="Kyrpides N.C."/>
            <person name="Klenk H.P."/>
        </authorList>
    </citation>
    <scope>NUCLEOTIDE SEQUENCE [LARGE SCALE GENOMIC DNA]</scope>
    <source>
        <strain evidence="4">DSM 14365 / CIP 107738 / JCM 11303 / AJ 13395 / SMP-2</strain>
    </source>
</reference>
<dbReference type="eggNOG" id="COG3118">
    <property type="taxonomic scope" value="Bacteria"/>
</dbReference>
<feature type="region of interest" description="Disordered" evidence="1">
    <location>
        <begin position="484"/>
        <end position="507"/>
    </location>
</feature>
<dbReference type="InterPro" id="IPR013766">
    <property type="entry name" value="Thioredoxin_domain"/>
</dbReference>
<dbReference type="STRING" id="502025.Hoch_3976"/>
<dbReference type="KEGG" id="hoh:Hoch_3976"/>
<dbReference type="PROSITE" id="PS51352">
    <property type="entry name" value="THIOREDOXIN_2"/>
    <property type="match status" value="1"/>
</dbReference>
<dbReference type="SUPFAM" id="SSF48452">
    <property type="entry name" value="TPR-like"/>
    <property type="match status" value="1"/>
</dbReference>
<accession>D0LI96</accession>
<feature type="domain" description="Thioredoxin" evidence="2">
    <location>
        <begin position="46"/>
        <end position="195"/>
    </location>
</feature>
<proteinExistence type="predicted"/>
<dbReference type="SUPFAM" id="SSF52833">
    <property type="entry name" value="Thioredoxin-like"/>
    <property type="match status" value="1"/>
</dbReference>
<organism evidence="3 4">
    <name type="scientific">Haliangium ochraceum (strain DSM 14365 / JCM 11303 / SMP-2)</name>
    <dbReference type="NCBI Taxonomy" id="502025"/>
    <lineage>
        <taxon>Bacteria</taxon>
        <taxon>Pseudomonadati</taxon>
        <taxon>Myxococcota</taxon>
        <taxon>Polyangia</taxon>
        <taxon>Haliangiales</taxon>
        <taxon>Kofleriaceae</taxon>
        <taxon>Haliangium</taxon>
    </lineage>
</organism>
<dbReference type="AlphaFoldDB" id="D0LI96"/>
<evidence type="ECO:0000313" key="4">
    <source>
        <dbReference type="Proteomes" id="UP000001880"/>
    </source>
</evidence>
<evidence type="ECO:0000259" key="2">
    <source>
        <dbReference type="PROSITE" id="PS51352"/>
    </source>
</evidence>
<evidence type="ECO:0000256" key="1">
    <source>
        <dbReference type="SAM" id="MobiDB-lite"/>
    </source>
</evidence>